<dbReference type="PANTHER" id="PTHR22911:SF137">
    <property type="entry name" value="SOLUTE CARRIER FAMILY 35 MEMBER G2-RELATED"/>
    <property type="match status" value="1"/>
</dbReference>
<feature type="transmembrane region" description="Helical" evidence="2">
    <location>
        <begin position="12"/>
        <end position="35"/>
    </location>
</feature>
<keyword evidence="5" id="KW-1185">Reference proteome</keyword>
<accession>A0A6F8ZF68</accession>
<evidence type="ECO:0000256" key="1">
    <source>
        <dbReference type="ARBA" id="ARBA00007362"/>
    </source>
</evidence>
<feature type="transmembrane region" description="Helical" evidence="2">
    <location>
        <begin position="79"/>
        <end position="98"/>
    </location>
</feature>
<evidence type="ECO:0000313" key="4">
    <source>
        <dbReference type="EMBL" id="CAB1128584.1"/>
    </source>
</evidence>
<evidence type="ECO:0000313" key="5">
    <source>
        <dbReference type="Proteomes" id="UP000503399"/>
    </source>
</evidence>
<evidence type="ECO:0000256" key="2">
    <source>
        <dbReference type="SAM" id="Phobius"/>
    </source>
</evidence>
<sequence length="323" mass="33972">MDARARGFGESLIGYRYAALNAIISGFAVFINSYGVKLFADSTLYTALKNSIVGIVVLGVMLLSRPVRQEVIGLKPRQVVLLGLIAVLGGSLAFALEFRGMQLSNPATAAVIYHTQFVMVGLLAALFLRERFPASMWLGVVVLFVGLSIGIKLSAIQWGPGVPYLVAGTICTAVTMVLAKVALRTVSLRVVVGAKMIVGTLLLLLYLAFSGGIVGVGHLDLVQGEFVVGTGVILLAFTLTETAGLQRASATGVAAISAAAPLITTLLVVVVRHAPLTSWDIARWGLVLGAAYLVYAVGWRQEARQQLRARPGSLGLGRGAGLE</sequence>
<dbReference type="PANTHER" id="PTHR22911">
    <property type="entry name" value="ACYL-MALONYL CONDENSING ENZYME-RELATED"/>
    <property type="match status" value="1"/>
</dbReference>
<keyword evidence="2" id="KW-0472">Membrane</keyword>
<reference evidence="4 5" key="1">
    <citation type="submission" date="2020-02" db="EMBL/GenBank/DDBJ databases">
        <authorList>
            <person name="Hogendoorn C."/>
        </authorList>
    </citation>
    <scope>NUCLEOTIDE SEQUENCE [LARGE SCALE GENOMIC DNA]</scope>
    <source>
        <strain evidence="4">R501</strain>
    </source>
</reference>
<name>A0A6F8ZF68_9FIRM</name>
<feature type="transmembrane region" description="Helical" evidence="2">
    <location>
        <begin position="252"/>
        <end position="275"/>
    </location>
</feature>
<evidence type="ECO:0000259" key="3">
    <source>
        <dbReference type="Pfam" id="PF00892"/>
    </source>
</evidence>
<keyword evidence="2" id="KW-1133">Transmembrane helix</keyword>
<dbReference type="SUPFAM" id="SSF103481">
    <property type="entry name" value="Multidrug resistance efflux transporter EmrE"/>
    <property type="match status" value="1"/>
</dbReference>
<comment type="similarity">
    <text evidence="1">Belongs to the EamA transporter family.</text>
</comment>
<keyword evidence="2" id="KW-0812">Transmembrane</keyword>
<dbReference type="GO" id="GO:0016020">
    <property type="term" value="C:membrane"/>
    <property type="evidence" value="ECO:0007669"/>
    <property type="project" value="InterPro"/>
</dbReference>
<protein>
    <recommendedName>
        <fullName evidence="3">EamA domain-containing protein</fullName>
    </recommendedName>
</protein>
<feature type="transmembrane region" description="Helical" evidence="2">
    <location>
        <begin position="110"/>
        <end position="128"/>
    </location>
</feature>
<dbReference type="AlphaFoldDB" id="A0A6F8ZF68"/>
<feature type="transmembrane region" description="Helical" evidence="2">
    <location>
        <begin position="221"/>
        <end position="240"/>
    </location>
</feature>
<feature type="transmembrane region" description="Helical" evidence="2">
    <location>
        <begin position="135"/>
        <end position="156"/>
    </location>
</feature>
<proteinExistence type="inferred from homology"/>
<dbReference type="Proteomes" id="UP000503399">
    <property type="component" value="Chromosome"/>
</dbReference>
<feature type="transmembrane region" description="Helical" evidence="2">
    <location>
        <begin position="190"/>
        <end position="209"/>
    </location>
</feature>
<feature type="transmembrane region" description="Helical" evidence="2">
    <location>
        <begin position="281"/>
        <end position="299"/>
    </location>
</feature>
<feature type="transmembrane region" description="Helical" evidence="2">
    <location>
        <begin position="47"/>
        <end position="67"/>
    </location>
</feature>
<dbReference type="InterPro" id="IPR000620">
    <property type="entry name" value="EamA_dom"/>
</dbReference>
<organism evidence="4 5">
    <name type="scientific">Candidatus Hydrogenisulfobacillus filiaventi</name>
    <dbReference type="NCBI Taxonomy" id="2707344"/>
    <lineage>
        <taxon>Bacteria</taxon>
        <taxon>Bacillati</taxon>
        <taxon>Bacillota</taxon>
        <taxon>Clostridia</taxon>
        <taxon>Eubacteriales</taxon>
        <taxon>Clostridiales Family XVII. Incertae Sedis</taxon>
        <taxon>Candidatus Hydrogenisulfobacillus</taxon>
    </lineage>
</organism>
<feature type="transmembrane region" description="Helical" evidence="2">
    <location>
        <begin position="162"/>
        <end position="183"/>
    </location>
</feature>
<dbReference type="KEGG" id="hfv:R50_1078"/>
<feature type="domain" description="EamA" evidence="3">
    <location>
        <begin position="161"/>
        <end position="295"/>
    </location>
</feature>
<gene>
    <name evidence="4" type="ORF">R50_1078</name>
</gene>
<dbReference type="InterPro" id="IPR037185">
    <property type="entry name" value="EmrE-like"/>
</dbReference>
<feature type="domain" description="EamA" evidence="3">
    <location>
        <begin position="13"/>
        <end position="148"/>
    </location>
</feature>
<dbReference type="EMBL" id="LR778114">
    <property type="protein sequence ID" value="CAB1128584.1"/>
    <property type="molecule type" value="Genomic_DNA"/>
</dbReference>
<dbReference type="Pfam" id="PF00892">
    <property type="entry name" value="EamA"/>
    <property type="match status" value="2"/>
</dbReference>